<dbReference type="InterPro" id="IPR012338">
    <property type="entry name" value="Beta-lactam/transpept-like"/>
</dbReference>
<dbReference type="Pfam" id="PF00144">
    <property type="entry name" value="Beta-lactamase"/>
    <property type="match status" value="1"/>
</dbReference>
<protein>
    <recommendedName>
        <fullName evidence="1">Beta-lactamase-related domain-containing protein</fullName>
    </recommendedName>
</protein>
<evidence type="ECO:0000313" key="2">
    <source>
        <dbReference type="EMBL" id="PWH84643.1"/>
    </source>
</evidence>
<gene>
    <name evidence="2" type="ORF">DIT68_13030</name>
</gene>
<name>A0A2U2XA48_9FLAO</name>
<reference evidence="2 3" key="1">
    <citation type="submission" date="2018-05" db="EMBL/GenBank/DDBJ databases">
        <title>Brumimicrobium oceani sp. nov., isolated from coastal sediment.</title>
        <authorList>
            <person name="Kou Y."/>
        </authorList>
    </citation>
    <scope>NUCLEOTIDE SEQUENCE [LARGE SCALE GENOMIC DNA]</scope>
    <source>
        <strain evidence="2 3">C305</strain>
    </source>
</reference>
<dbReference type="PANTHER" id="PTHR43283:SF7">
    <property type="entry name" value="BETA-LACTAMASE-RELATED DOMAIN-CONTAINING PROTEIN"/>
    <property type="match status" value="1"/>
</dbReference>
<dbReference type="AlphaFoldDB" id="A0A2U2XA48"/>
<proteinExistence type="predicted"/>
<feature type="domain" description="Beta-lactamase-related" evidence="1">
    <location>
        <begin position="98"/>
        <end position="360"/>
    </location>
</feature>
<dbReference type="InterPro" id="IPR001466">
    <property type="entry name" value="Beta-lactam-related"/>
</dbReference>
<dbReference type="Gene3D" id="3.40.710.10">
    <property type="entry name" value="DD-peptidase/beta-lactamase superfamily"/>
    <property type="match status" value="1"/>
</dbReference>
<dbReference type="OrthoDB" id="9773047at2"/>
<dbReference type="InterPro" id="IPR050789">
    <property type="entry name" value="Diverse_Enzym_Activities"/>
</dbReference>
<evidence type="ECO:0000313" key="3">
    <source>
        <dbReference type="Proteomes" id="UP000245370"/>
    </source>
</evidence>
<accession>A0A2U2XA48</accession>
<dbReference type="Proteomes" id="UP000245370">
    <property type="component" value="Unassembled WGS sequence"/>
</dbReference>
<dbReference type="RefSeq" id="WP_109360255.1">
    <property type="nucleotide sequence ID" value="NZ_QFRJ01000012.1"/>
</dbReference>
<dbReference type="PANTHER" id="PTHR43283">
    <property type="entry name" value="BETA-LACTAMASE-RELATED"/>
    <property type="match status" value="1"/>
</dbReference>
<dbReference type="EMBL" id="QFRJ01000012">
    <property type="protein sequence ID" value="PWH84643.1"/>
    <property type="molecule type" value="Genomic_DNA"/>
</dbReference>
<keyword evidence="3" id="KW-1185">Reference proteome</keyword>
<evidence type="ECO:0000259" key="1">
    <source>
        <dbReference type="Pfam" id="PF00144"/>
    </source>
</evidence>
<dbReference type="SUPFAM" id="SSF56601">
    <property type="entry name" value="beta-lactamase/transpeptidase-like"/>
    <property type="match status" value="1"/>
</dbReference>
<organism evidence="2 3">
    <name type="scientific">Brumimicrobium oceani</name>
    <dbReference type="NCBI Taxonomy" id="2100725"/>
    <lineage>
        <taxon>Bacteria</taxon>
        <taxon>Pseudomonadati</taxon>
        <taxon>Bacteroidota</taxon>
        <taxon>Flavobacteriia</taxon>
        <taxon>Flavobacteriales</taxon>
        <taxon>Crocinitomicaceae</taxon>
        <taxon>Brumimicrobium</taxon>
    </lineage>
</organism>
<sequence>MQNTSTHKKSFWKKVKRLLLFFLLFFALVNLIVFITGKTYLYKGVAATYLQGKSGPGIYDSLVFPVRVAAHDLSPKQWETSPALSTLDQQSKNFLNEIQTTSFLIIKEGEIIHESYFGDHSEVIKSNSFSMAKSLIGLLVGIAVDKGEIDGFDALIRDYLPFELHHDEEITIRHLLGMSSGLDWSESGSNPLSDNAEAYYTSELTEFMKNEQFVEAPGVEFKYASGNSQLLGLILENATGKSATEYFEEHIWSKIGSENDLLWSLDNENGVEKTFCCAYATTRDYARIGQLILNQGWWNEEEIISPKTLTTLISPFNLKSPHYGLHFWIFNHPKYPAVYARGILGQYIIVIPSLDVVMVRTGHERKEKYFIPKNKKEDFDFVLKNSYKEHHPLDLFNYFSILESVLEQE</sequence>
<reference evidence="2 3" key="2">
    <citation type="submission" date="2018-05" db="EMBL/GenBank/DDBJ databases">
        <authorList>
            <person name="Lanie J.A."/>
            <person name="Ng W.-L."/>
            <person name="Kazmierczak K.M."/>
            <person name="Andrzejewski T.M."/>
            <person name="Davidsen T.M."/>
            <person name="Wayne K.J."/>
            <person name="Tettelin H."/>
            <person name="Glass J.I."/>
            <person name="Rusch D."/>
            <person name="Podicherti R."/>
            <person name="Tsui H.-C.T."/>
            <person name="Winkler M.E."/>
        </authorList>
    </citation>
    <scope>NUCLEOTIDE SEQUENCE [LARGE SCALE GENOMIC DNA]</scope>
    <source>
        <strain evidence="2 3">C305</strain>
    </source>
</reference>
<comment type="caution">
    <text evidence="2">The sequence shown here is derived from an EMBL/GenBank/DDBJ whole genome shotgun (WGS) entry which is preliminary data.</text>
</comment>